<dbReference type="Proteomes" id="UP001239085">
    <property type="component" value="Unassembled WGS sequence"/>
</dbReference>
<comment type="caution">
    <text evidence="2">The sequence shown here is derived from an EMBL/GenBank/DDBJ whole genome shotgun (WGS) entry which is preliminary data.</text>
</comment>
<gene>
    <name evidence="2" type="ORF">QFZ46_002459</name>
</gene>
<dbReference type="Gene3D" id="3.90.950.20">
    <property type="entry name" value="CinA-like"/>
    <property type="match status" value="1"/>
</dbReference>
<keyword evidence="3" id="KW-1185">Reference proteome</keyword>
<keyword evidence="2" id="KW-0378">Hydrolase</keyword>
<evidence type="ECO:0000259" key="1">
    <source>
        <dbReference type="Pfam" id="PF02464"/>
    </source>
</evidence>
<reference evidence="2 3" key="1">
    <citation type="submission" date="2023-07" db="EMBL/GenBank/DDBJ databases">
        <title>Comparative genomics of wheat-associated soil bacteria to identify genetic determinants of phenazine resistance.</title>
        <authorList>
            <person name="Mouncey N."/>
        </authorList>
    </citation>
    <scope>NUCLEOTIDE SEQUENCE [LARGE SCALE GENOMIC DNA]</scope>
    <source>
        <strain evidence="2 3">W2I7</strain>
    </source>
</reference>
<protein>
    <submittedName>
        <fullName evidence="2">Nicotinamide-nucleotide amidase</fullName>
        <ecNumber evidence="2">3.5.1.42</ecNumber>
    </submittedName>
</protein>
<dbReference type="EMBL" id="JAUSXK010000001">
    <property type="protein sequence ID" value="MDQ0644299.1"/>
    <property type="molecule type" value="Genomic_DNA"/>
</dbReference>
<accession>A0ABU0PAD6</accession>
<dbReference type="GO" id="GO:0019159">
    <property type="term" value="F:nicotinamide-nucleotide amidase activity"/>
    <property type="evidence" value="ECO:0007669"/>
    <property type="project" value="UniProtKB-EC"/>
</dbReference>
<feature type="domain" description="CinA C-terminal" evidence="1">
    <location>
        <begin position="11"/>
        <end position="152"/>
    </location>
</feature>
<dbReference type="EC" id="3.5.1.42" evidence="2"/>
<name>A0ABU0PAD6_9MICO</name>
<dbReference type="RefSeq" id="WP_307361882.1">
    <property type="nucleotide sequence ID" value="NZ_JAUSXK010000001.1"/>
</dbReference>
<dbReference type="InterPro" id="IPR008136">
    <property type="entry name" value="CinA_C"/>
</dbReference>
<dbReference type="SUPFAM" id="SSF142433">
    <property type="entry name" value="CinA-like"/>
    <property type="match status" value="1"/>
</dbReference>
<dbReference type="Pfam" id="PF02464">
    <property type="entry name" value="CinA"/>
    <property type="match status" value="1"/>
</dbReference>
<dbReference type="NCBIfam" id="TIGR00199">
    <property type="entry name" value="PncC_domain"/>
    <property type="match status" value="1"/>
</dbReference>
<proteinExistence type="predicted"/>
<evidence type="ECO:0000313" key="3">
    <source>
        <dbReference type="Proteomes" id="UP001239085"/>
    </source>
</evidence>
<evidence type="ECO:0000313" key="2">
    <source>
        <dbReference type="EMBL" id="MDQ0644299.1"/>
    </source>
</evidence>
<organism evidence="2 3">
    <name type="scientific">Microbacterium murale</name>
    <dbReference type="NCBI Taxonomy" id="1081040"/>
    <lineage>
        <taxon>Bacteria</taxon>
        <taxon>Bacillati</taxon>
        <taxon>Actinomycetota</taxon>
        <taxon>Actinomycetes</taxon>
        <taxon>Micrococcales</taxon>
        <taxon>Microbacteriaceae</taxon>
        <taxon>Microbacterium</taxon>
    </lineage>
</organism>
<dbReference type="InterPro" id="IPR036653">
    <property type="entry name" value="CinA-like_C"/>
</dbReference>
<sequence>MPDNQSTDIDHLSELARAHGLRIAVVESLTSGGLAHAIGAGEEASRWFAGGIVAYMTDVKQHLLHVAPGVDPCSAECAEQLAVGGLDLFAADVCVATTGVGGPDPEDGHAPGTVYLGWAVQHQSGHEHLRLQGDPDAVLTATIAAGVRLLRAHAEGFTRQLDHVGARFHRST</sequence>